<organism evidence="2 3">
    <name type="scientific">Argiope bruennichi</name>
    <name type="common">Wasp spider</name>
    <name type="synonym">Aranea bruennichi</name>
    <dbReference type="NCBI Taxonomy" id="94029"/>
    <lineage>
        <taxon>Eukaryota</taxon>
        <taxon>Metazoa</taxon>
        <taxon>Ecdysozoa</taxon>
        <taxon>Arthropoda</taxon>
        <taxon>Chelicerata</taxon>
        <taxon>Arachnida</taxon>
        <taxon>Araneae</taxon>
        <taxon>Araneomorphae</taxon>
        <taxon>Entelegynae</taxon>
        <taxon>Araneoidea</taxon>
        <taxon>Araneidae</taxon>
        <taxon>Argiope</taxon>
    </lineage>
</organism>
<protein>
    <submittedName>
        <fullName evidence="2">Uncharacterized protein</fullName>
    </submittedName>
</protein>
<reference evidence="2" key="1">
    <citation type="journal article" date="2020" name="bioRxiv">
        <title>Chromosome-level reference genome of the European wasp spider Argiope bruennichi: a resource for studies on range expansion and evolutionary adaptation.</title>
        <authorList>
            <person name="Sheffer M.M."/>
            <person name="Hoppe A."/>
            <person name="Krehenwinkel H."/>
            <person name="Uhl G."/>
            <person name="Kuss A.W."/>
            <person name="Jensen L."/>
            <person name="Jensen C."/>
            <person name="Gillespie R.G."/>
            <person name="Hoff K.J."/>
            <person name="Prost S."/>
        </authorList>
    </citation>
    <scope>NUCLEOTIDE SEQUENCE</scope>
</reference>
<comment type="caution">
    <text evidence="2">The sequence shown here is derived from an EMBL/GenBank/DDBJ whole genome shotgun (WGS) entry which is preliminary data.</text>
</comment>
<gene>
    <name evidence="2" type="ORF">HNY73_020188</name>
</gene>
<dbReference type="EMBL" id="JABXBU010002230">
    <property type="protein sequence ID" value="KAF8767202.1"/>
    <property type="molecule type" value="Genomic_DNA"/>
</dbReference>
<sequence>MAATRLVARRDSPTTYRITINLDRQSDQQEGPLPLGIVGRLKASRRLLRKATLQACLELMHLNEWQQGEMGQSSKESRGAFQRQRLSNSLSPKPDEDTLNNLTQETLLIGQHVRQGIT</sequence>
<dbReference type="Proteomes" id="UP000807504">
    <property type="component" value="Unassembled WGS sequence"/>
</dbReference>
<reference evidence="2" key="2">
    <citation type="submission" date="2020-06" db="EMBL/GenBank/DDBJ databases">
        <authorList>
            <person name="Sheffer M."/>
        </authorList>
    </citation>
    <scope>NUCLEOTIDE SEQUENCE</scope>
</reference>
<dbReference type="AlphaFoldDB" id="A0A8T0E8K0"/>
<evidence type="ECO:0000313" key="3">
    <source>
        <dbReference type="Proteomes" id="UP000807504"/>
    </source>
</evidence>
<evidence type="ECO:0000256" key="1">
    <source>
        <dbReference type="SAM" id="MobiDB-lite"/>
    </source>
</evidence>
<evidence type="ECO:0000313" key="2">
    <source>
        <dbReference type="EMBL" id="KAF8767202.1"/>
    </source>
</evidence>
<keyword evidence="3" id="KW-1185">Reference proteome</keyword>
<feature type="region of interest" description="Disordered" evidence="1">
    <location>
        <begin position="67"/>
        <end position="103"/>
    </location>
</feature>
<proteinExistence type="predicted"/>
<name>A0A8T0E8K0_ARGBR</name>
<accession>A0A8T0E8K0</accession>